<organism evidence="2 3">
    <name type="scientific">Candidatus Mycoplasma haematobovis</name>
    <dbReference type="NCBI Taxonomy" id="432608"/>
    <lineage>
        <taxon>Bacteria</taxon>
        <taxon>Bacillati</taxon>
        <taxon>Mycoplasmatota</taxon>
        <taxon>Mollicutes</taxon>
        <taxon>Mycoplasmataceae</taxon>
        <taxon>Mycoplasma</taxon>
    </lineage>
</organism>
<protein>
    <submittedName>
        <fullName evidence="2">Uncharacterized protein</fullName>
    </submittedName>
</protein>
<sequence>MISFVKFLKIVLPIISATTATLTTASLVSRKKHDPDEKTKSEEINLNSFVTIDENFREKLLLFSTDGKGENITVEDAKKAKKLIDNLKKDESEGDLPDFKSPEEAMEFLEKMPEKILSDLLKGSNLSPEELSKLASSKFGKEGKLGKVLKSPQFNFGQNMNHPQSSGMQDPPRNMFNGKSPNTPKMSMNMESQPDLKQPDFGPMKNMPNIDPSNMGGMDEETLNTMNNMANTLSDFGRNMQQGMPAPAIPPIGANDIPYPNVPNMNVNIRFGKNTDQSDNAELESSEKQDRGSDSDAQKPQPSSIDDSGQETNNELQQDMVQTSPAKPDSYESTNEIPEDVSLPKDSPELKEPTQSHESQNAKGNEAPPAPPAPHNMSDRSTNLGAPKLPNDMSSNETIDLNLEIPPMPDLVLPDLSSLQGMFGDLFKNNPFGTGGSEENLSLGDLRTLADSVFTTEQKLDNLIKNS</sequence>
<gene>
    <name evidence="2" type="ORF">A6V39_01085</name>
</gene>
<feature type="region of interest" description="Disordered" evidence="1">
    <location>
        <begin position="268"/>
        <end position="396"/>
    </location>
</feature>
<comment type="caution">
    <text evidence="2">The sequence shown here is derived from an EMBL/GenBank/DDBJ whole genome shotgun (WGS) entry which is preliminary data.</text>
</comment>
<feature type="compositionally biased region" description="Basic and acidic residues" evidence="1">
    <location>
        <begin position="285"/>
        <end position="297"/>
    </location>
</feature>
<dbReference type="AlphaFoldDB" id="A0A1A9QDU7"/>
<evidence type="ECO:0000313" key="3">
    <source>
        <dbReference type="Proteomes" id="UP000077623"/>
    </source>
</evidence>
<feature type="compositionally biased region" description="Polar residues" evidence="1">
    <location>
        <begin position="298"/>
        <end position="336"/>
    </location>
</feature>
<dbReference type="RefSeq" id="WP_187149883.1">
    <property type="nucleotide sequence ID" value="NZ_LWUJ01000010.1"/>
</dbReference>
<name>A0A1A9QDU7_9MOLU</name>
<accession>A0A1A9QDU7</accession>
<evidence type="ECO:0000256" key="1">
    <source>
        <dbReference type="SAM" id="MobiDB-lite"/>
    </source>
</evidence>
<feature type="compositionally biased region" description="Basic and acidic residues" evidence="1">
    <location>
        <begin position="342"/>
        <end position="355"/>
    </location>
</feature>
<dbReference type="STRING" id="432608.A6V39_01085"/>
<dbReference type="EMBL" id="LWUJ01000010">
    <property type="protein sequence ID" value="OAL10647.1"/>
    <property type="molecule type" value="Genomic_DNA"/>
</dbReference>
<proteinExistence type="predicted"/>
<dbReference type="Proteomes" id="UP000077623">
    <property type="component" value="Unassembled WGS sequence"/>
</dbReference>
<reference evidence="3" key="1">
    <citation type="submission" date="2016-04" db="EMBL/GenBank/DDBJ databases">
        <authorList>
            <person name="Quiroz-Castaneda R.E."/>
            <person name="Martinez-Ocampo F."/>
        </authorList>
    </citation>
    <scope>NUCLEOTIDE SEQUENCE [LARGE SCALE GENOMIC DNA]</scope>
    <source>
        <strain evidence="3">INIFAP01</strain>
    </source>
</reference>
<keyword evidence="3" id="KW-1185">Reference proteome</keyword>
<evidence type="ECO:0000313" key="2">
    <source>
        <dbReference type="EMBL" id="OAL10647.1"/>
    </source>
</evidence>